<feature type="binding site" evidence="4">
    <location>
        <position position="97"/>
    </location>
    <ligand>
        <name>substrate</name>
    </ligand>
</feature>
<keyword evidence="2 3" id="KW-0808">Transferase</keyword>
<dbReference type="Pfam" id="PF00128">
    <property type="entry name" value="Alpha-amylase"/>
    <property type="match status" value="1"/>
</dbReference>
<evidence type="ECO:0000313" key="7">
    <source>
        <dbReference type="Proteomes" id="UP000184536"/>
    </source>
</evidence>
<dbReference type="InterPro" id="IPR045857">
    <property type="entry name" value="O16G_dom_2"/>
</dbReference>
<dbReference type="InterPro" id="IPR017853">
    <property type="entry name" value="GH"/>
</dbReference>
<name>A0A1M6MM98_9FIRM</name>
<evidence type="ECO:0000256" key="3">
    <source>
        <dbReference type="PIRNR" id="PIRNR003059"/>
    </source>
</evidence>
<gene>
    <name evidence="6" type="ORF">SAMN02745975_03023</name>
</gene>
<dbReference type="EC" id="2.4.1.329" evidence="3"/>
<dbReference type="InterPro" id="IPR006047">
    <property type="entry name" value="GH13_cat_dom"/>
</dbReference>
<dbReference type="Gene3D" id="3.20.20.80">
    <property type="entry name" value="Glycosidases"/>
    <property type="match status" value="1"/>
</dbReference>
<feature type="binding site" evidence="4">
    <location>
        <begin position="339"/>
        <end position="340"/>
    </location>
    <ligand>
        <name>substrate</name>
    </ligand>
</feature>
<comment type="similarity">
    <text evidence="3">Belongs to the glycosyl hydrolase 13 family. Sucrose phosphorylase subfamily.</text>
</comment>
<dbReference type="AlphaFoldDB" id="A0A1M6MM98"/>
<evidence type="ECO:0000259" key="5">
    <source>
        <dbReference type="SMART" id="SM00642"/>
    </source>
</evidence>
<evidence type="ECO:0000313" key="6">
    <source>
        <dbReference type="EMBL" id="SHJ84534.1"/>
    </source>
</evidence>
<dbReference type="EMBL" id="FQZV01000046">
    <property type="protein sequence ID" value="SHJ84534.1"/>
    <property type="molecule type" value="Genomic_DNA"/>
</dbReference>
<dbReference type="Gene3D" id="3.90.400.10">
    <property type="entry name" value="Oligo-1,6-glucosidase, Domain 2"/>
    <property type="match status" value="1"/>
</dbReference>
<evidence type="ECO:0000256" key="1">
    <source>
        <dbReference type="ARBA" id="ARBA00022676"/>
    </source>
</evidence>
<protein>
    <recommendedName>
        <fullName evidence="3">Sucrose 6(F)-phosphate phosphorylase</fullName>
        <ecNumber evidence="3">2.4.1.329</ecNumber>
    </recommendedName>
</protein>
<dbReference type="Proteomes" id="UP000184536">
    <property type="component" value="Unassembled WGS sequence"/>
</dbReference>
<dbReference type="InterPro" id="IPR016377">
    <property type="entry name" value="Sucrose_GGa_phosphorylase-rel"/>
</dbReference>
<dbReference type="GO" id="GO:0005975">
    <property type="term" value="P:carbohydrate metabolic process"/>
    <property type="evidence" value="ECO:0007669"/>
    <property type="project" value="InterPro"/>
</dbReference>
<comment type="catalytic activity">
    <reaction evidence="3">
        <text>sucrose 6(F)-phosphate + phosphate = beta-D-fructose 6-phosphate + alpha-D-glucose 1-phosphate</text>
        <dbReference type="Rhea" id="RHEA:38863"/>
        <dbReference type="ChEBI" id="CHEBI:43474"/>
        <dbReference type="ChEBI" id="CHEBI:57634"/>
        <dbReference type="ChEBI" id="CHEBI:57723"/>
        <dbReference type="ChEBI" id="CHEBI:58601"/>
        <dbReference type="EC" id="2.4.1.329"/>
    </reaction>
</comment>
<keyword evidence="1 3" id="KW-0328">Glycosyltransferase</keyword>
<dbReference type="PANTHER" id="PTHR10357">
    <property type="entry name" value="ALPHA-AMYLASE FAMILY MEMBER"/>
    <property type="match status" value="1"/>
</dbReference>
<evidence type="ECO:0000256" key="2">
    <source>
        <dbReference type="ARBA" id="ARBA00022679"/>
    </source>
</evidence>
<dbReference type="SMART" id="SM00642">
    <property type="entry name" value="Aamy"/>
    <property type="match status" value="1"/>
</dbReference>
<keyword evidence="7" id="KW-1185">Reference proteome</keyword>
<dbReference type="InterPro" id="IPR033746">
    <property type="entry name" value="GGa_phosphorylase"/>
</dbReference>
<dbReference type="PANTHER" id="PTHR10357:SF214">
    <property type="entry name" value="GLUCOSYLGLYCERATE PHOSPHORYLASE"/>
    <property type="match status" value="1"/>
</dbReference>
<feature type="binding site" evidence="4">
    <location>
        <begin position="228"/>
        <end position="230"/>
    </location>
    <ligand>
        <name>substrate</name>
    </ligand>
</feature>
<accession>A0A1M6MM98</accession>
<reference evidence="7" key="1">
    <citation type="submission" date="2016-11" db="EMBL/GenBank/DDBJ databases">
        <authorList>
            <person name="Varghese N."/>
            <person name="Submissions S."/>
        </authorList>
    </citation>
    <scope>NUCLEOTIDE SEQUENCE [LARGE SCALE GENOMIC DNA]</scope>
    <source>
        <strain evidence="7">DSM 17957</strain>
    </source>
</reference>
<dbReference type="SUPFAM" id="SSF51445">
    <property type="entry name" value="(Trans)glycosidases"/>
    <property type="match status" value="1"/>
</dbReference>
<dbReference type="STRING" id="1121919.SAMN02745975_03023"/>
<organism evidence="6 7">
    <name type="scientific">Geosporobacter subterraneus DSM 17957</name>
    <dbReference type="NCBI Taxonomy" id="1121919"/>
    <lineage>
        <taxon>Bacteria</taxon>
        <taxon>Bacillati</taxon>
        <taxon>Bacillota</taxon>
        <taxon>Clostridia</taxon>
        <taxon>Peptostreptococcales</taxon>
        <taxon>Thermotaleaceae</taxon>
        <taxon>Geosporobacter</taxon>
    </lineage>
</organism>
<feature type="binding site" evidence="4">
    <location>
        <position position="135"/>
    </location>
    <ligand>
        <name>substrate</name>
    </ligand>
</feature>
<feature type="binding site" evidence="4">
    <location>
        <position position="445"/>
    </location>
    <ligand>
        <name>substrate</name>
    </ligand>
</feature>
<feature type="domain" description="Glycosyl hydrolase family 13 catalytic" evidence="5">
    <location>
        <begin position="50"/>
        <end position="482"/>
    </location>
</feature>
<sequence length="561" mass="63849">MVNFGNKTLELLKVIYKDEALQSAESILSSLYEKWREYNHVKETKISEKDVMLIVYGDGIQGGTEKPLRTLKKFLDNNCCEEITNVHLLPICPSTSDDGFSVADYRRVDENLGDWADIEDLSKNYGIMLDAVVNHTSKSHHWFNASVEGMEAYKNYYIESDPNLDYSMITRPRTLPLLTKFVTSEGEKYYWTTFSEDQVDLNFANPKVLAEMIEVLLFYASKGAKFIRLDAIGFAYKKLGTSCMHLEETHAIVKLMRLFVEAFFPGTYIITETNVPHADNISYFGNGDEAHLVYQFPLPPLVLFSLQCGDTRKLTKWAQSLEDTPLKEGNTYFNFLASHDGVGVRPLEGILSEEEKEILFEGVVKNGGRISYKTNPDGSSSPYELNISYMNGVTNPSKGNQEKFERFMAAQGIMLSLQGLPGIYYHSLLGSENWYEGVEDSGINRRINREKLNYEKIVEELKDPSSLRYMVFTQYKALLKIRGAHSAFSPYAGQNVLNLSPSLFAVERYNSETKEKIIAIINVTDKEVELLKPIEGIELLSSNQREFISKLKPYQIAWILV</sequence>
<dbReference type="PIRSF" id="PIRSF003059">
    <property type="entry name" value="Sucrose_phosphorylase"/>
    <property type="match status" value="1"/>
</dbReference>
<evidence type="ECO:0000256" key="4">
    <source>
        <dbReference type="PIRSR" id="PIRSR003059-2"/>
    </source>
</evidence>
<dbReference type="GO" id="GO:0004645">
    <property type="term" value="F:1,4-alpha-oligoglucan phosphorylase activity"/>
    <property type="evidence" value="ECO:0007669"/>
    <property type="project" value="UniProtKB-UniRule"/>
</dbReference>
<dbReference type="CDD" id="cd11356">
    <property type="entry name" value="AmyAc_Sucrose_phosphorylase-like_1"/>
    <property type="match status" value="1"/>
</dbReference>
<dbReference type="RefSeq" id="WP_190014571.1">
    <property type="nucleotide sequence ID" value="NZ_FQZV01000046.1"/>
</dbReference>
<proteinExistence type="inferred from homology"/>